<feature type="compositionally biased region" description="Polar residues" evidence="1">
    <location>
        <begin position="63"/>
        <end position="78"/>
    </location>
</feature>
<protein>
    <submittedName>
        <fullName evidence="2">Uncharacterized protein</fullName>
    </submittedName>
</protein>
<dbReference type="Proteomes" id="UP000516437">
    <property type="component" value="Unassembled WGS sequence"/>
</dbReference>
<proteinExistence type="predicted"/>
<evidence type="ECO:0000256" key="1">
    <source>
        <dbReference type="SAM" id="MobiDB-lite"/>
    </source>
</evidence>
<reference evidence="2 3" key="1">
    <citation type="journal article" date="2019" name="Plant Biotechnol. J.">
        <title>The red bayberry genome and genetic basis of sex determination.</title>
        <authorList>
            <person name="Jia H.M."/>
            <person name="Jia H.J."/>
            <person name="Cai Q.L."/>
            <person name="Wang Y."/>
            <person name="Zhao H.B."/>
            <person name="Yang W.F."/>
            <person name="Wang G.Y."/>
            <person name="Li Y.H."/>
            <person name="Zhan D.L."/>
            <person name="Shen Y.T."/>
            <person name="Niu Q.F."/>
            <person name="Chang L."/>
            <person name="Qiu J."/>
            <person name="Zhao L."/>
            <person name="Xie H.B."/>
            <person name="Fu W.Y."/>
            <person name="Jin J."/>
            <person name="Li X.W."/>
            <person name="Jiao Y."/>
            <person name="Zhou C.C."/>
            <person name="Tu T."/>
            <person name="Chai C.Y."/>
            <person name="Gao J.L."/>
            <person name="Fan L.J."/>
            <person name="van de Weg E."/>
            <person name="Wang J.Y."/>
            <person name="Gao Z.S."/>
        </authorList>
    </citation>
    <scope>NUCLEOTIDE SEQUENCE [LARGE SCALE GENOMIC DNA]</scope>
    <source>
        <tissue evidence="2">Leaves</tissue>
    </source>
</reference>
<organism evidence="2 3">
    <name type="scientific">Morella rubra</name>
    <name type="common">Chinese bayberry</name>
    <dbReference type="NCBI Taxonomy" id="262757"/>
    <lineage>
        <taxon>Eukaryota</taxon>
        <taxon>Viridiplantae</taxon>
        <taxon>Streptophyta</taxon>
        <taxon>Embryophyta</taxon>
        <taxon>Tracheophyta</taxon>
        <taxon>Spermatophyta</taxon>
        <taxon>Magnoliopsida</taxon>
        <taxon>eudicotyledons</taxon>
        <taxon>Gunneridae</taxon>
        <taxon>Pentapetalae</taxon>
        <taxon>rosids</taxon>
        <taxon>fabids</taxon>
        <taxon>Fagales</taxon>
        <taxon>Myricaceae</taxon>
        <taxon>Morella</taxon>
    </lineage>
</organism>
<name>A0A6A1UEG3_9ROSI</name>
<evidence type="ECO:0000313" key="2">
    <source>
        <dbReference type="EMBL" id="KAB1199045.1"/>
    </source>
</evidence>
<accession>A0A6A1UEG3</accession>
<dbReference type="AlphaFoldDB" id="A0A6A1UEG3"/>
<sequence length="161" mass="16267">MPSAGSGLTMGSQASLGTSRGTLGFSGWKQEVVGPRGITGTSAGATSQVRFALPDITVAQERQCQTNDAEVADSSNLGNKHPTAENGVGSESPIGPLGAQLVGSFKEAAGPISCLSAPAPGPSANVITSLLPVTGLLEKMVTLEREGAVIEDSMTPFKKIT</sequence>
<dbReference type="EMBL" id="RXIC02000503">
    <property type="protein sequence ID" value="KAB1199045.1"/>
    <property type="molecule type" value="Genomic_DNA"/>
</dbReference>
<comment type="caution">
    <text evidence="2">The sequence shown here is derived from an EMBL/GenBank/DDBJ whole genome shotgun (WGS) entry which is preliminary data.</text>
</comment>
<gene>
    <name evidence="2" type="ORF">CJ030_MR0G028253</name>
</gene>
<keyword evidence="3" id="KW-1185">Reference proteome</keyword>
<feature type="region of interest" description="Disordered" evidence="1">
    <location>
        <begin position="63"/>
        <end position="96"/>
    </location>
</feature>
<evidence type="ECO:0000313" key="3">
    <source>
        <dbReference type="Proteomes" id="UP000516437"/>
    </source>
</evidence>